<evidence type="ECO:0000313" key="2">
    <source>
        <dbReference type="EMBL" id="MBF8186234.1"/>
    </source>
</evidence>
<evidence type="ECO:0000313" key="3">
    <source>
        <dbReference type="Proteomes" id="UP000605361"/>
    </source>
</evidence>
<proteinExistence type="predicted"/>
<organism evidence="2 3">
    <name type="scientific">Nonomuraea cypriaca</name>
    <dbReference type="NCBI Taxonomy" id="1187855"/>
    <lineage>
        <taxon>Bacteria</taxon>
        <taxon>Bacillati</taxon>
        <taxon>Actinomycetota</taxon>
        <taxon>Actinomycetes</taxon>
        <taxon>Streptosporangiales</taxon>
        <taxon>Streptosporangiaceae</taxon>
        <taxon>Nonomuraea</taxon>
    </lineage>
</organism>
<gene>
    <name evidence="2" type="ORF">ITP53_10840</name>
</gene>
<feature type="compositionally biased region" description="Basic and acidic residues" evidence="1">
    <location>
        <begin position="7"/>
        <end position="23"/>
    </location>
</feature>
<sequence>MPIEVGAHAEDDMHPRFTSGGHERGDEAAALMLIVAEGERLLVLIDDDRQAGFVRSAAQNLGARGAGGIRRGGERLVDRAGRDALRICQVDGQMTERLLTGCEEHNQPCAAITFGPFGFDESGQQSRAQDRRLPGS</sequence>
<dbReference type="Proteomes" id="UP000605361">
    <property type="component" value="Unassembled WGS sequence"/>
</dbReference>
<accession>A0A931A7S2</accession>
<dbReference type="AlphaFoldDB" id="A0A931A7S2"/>
<reference evidence="2" key="1">
    <citation type="submission" date="2020-11" db="EMBL/GenBank/DDBJ databases">
        <title>Whole-genome analyses of Nonomuraea sp. K274.</title>
        <authorList>
            <person name="Veyisoglu A."/>
        </authorList>
    </citation>
    <scope>NUCLEOTIDE SEQUENCE</scope>
    <source>
        <strain evidence="2">K274</strain>
    </source>
</reference>
<keyword evidence="3" id="KW-1185">Reference proteome</keyword>
<comment type="caution">
    <text evidence="2">The sequence shown here is derived from an EMBL/GenBank/DDBJ whole genome shotgun (WGS) entry which is preliminary data.</text>
</comment>
<dbReference type="EMBL" id="JADOGI010000024">
    <property type="protein sequence ID" value="MBF8186234.1"/>
    <property type="molecule type" value="Genomic_DNA"/>
</dbReference>
<feature type="region of interest" description="Disordered" evidence="1">
    <location>
        <begin position="1"/>
        <end position="23"/>
    </location>
</feature>
<evidence type="ECO:0000256" key="1">
    <source>
        <dbReference type="SAM" id="MobiDB-lite"/>
    </source>
</evidence>
<name>A0A931A7S2_9ACTN</name>
<protein>
    <submittedName>
        <fullName evidence="2">Uncharacterized protein</fullName>
    </submittedName>
</protein>